<protein>
    <recommendedName>
        <fullName evidence="1">Histidine kinase/HSP90-like ATPase domain-containing protein</fullName>
    </recommendedName>
</protein>
<dbReference type="InterPro" id="IPR003594">
    <property type="entry name" value="HATPase_dom"/>
</dbReference>
<dbReference type="Gene3D" id="3.30.565.10">
    <property type="entry name" value="Histidine kinase-like ATPase, C-terminal domain"/>
    <property type="match status" value="1"/>
</dbReference>
<reference evidence="2" key="2">
    <citation type="submission" date="2020-09" db="EMBL/GenBank/DDBJ databases">
        <authorList>
            <person name="Sun Q."/>
            <person name="Zhou Y."/>
        </authorList>
    </citation>
    <scope>NUCLEOTIDE SEQUENCE</scope>
    <source>
        <strain evidence="2">CGMCC 1.12813</strain>
    </source>
</reference>
<sequence length="136" mass="15194">MTEPLALRCPPDDLDTVHDYIQRVWAASPELDAMDRLKFETALIELAANVIQHSNGGNGVVGTLSIAVDPDRIRGSLADVSAPSEVDLADRDMPGEFAESGRGIAFIQRLVDAFHYERRQGENLWMIEKMREREKS</sequence>
<evidence type="ECO:0000313" key="2">
    <source>
        <dbReference type="EMBL" id="GGB09473.1"/>
    </source>
</evidence>
<comment type="caution">
    <text evidence="2">The sequence shown here is derived from an EMBL/GenBank/DDBJ whole genome shotgun (WGS) entry which is preliminary data.</text>
</comment>
<organism evidence="2 3">
    <name type="scientific">Conyzicola nivalis</name>
    <dbReference type="NCBI Taxonomy" id="1477021"/>
    <lineage>
        <taxon>Bacteria</taxon>
        <taxon>Bacillati</taxon>
        <taxon>Actinomycetota</taxon>
        <taxon>Actinomycetes</taxon>
        <taxon>Micrococcales</taxon>
        <taxon>Microbacteriaceae</taxon>
        <taxon>Conyzicola</taxon>
    </lineage>
</organism>
<gene>
    <name evidence="2" type="ORF">GCM10010979_25090</name>
</gene>
<accession>A0A916SRB0</accession>
<evidence type="ECO:0000259" key="1">
    <source>
        <dbReference type="Pfam" id="PF13581"/>
    </source>
</evidence>
<feature type="domain" description="Histidine kinase/HSP90-like ATPase" evidence="1">
    <location>
        <begin position="11"/>
        <end position="126"/>
    </location>
</feature>
<dbReference type="CDD" id="cd16936">
    <property type="entry name" value="HATPase_RsbW-like"/>
    <property type="match status" value="1"/>
</dbReference>
<reference evidence="2" key="1">
    <citation type="journal article" date="2014" name="Int. J. Syst. Evol. Microbiol.">
        <title>Complete genome sequence of Corynebacterium casei LMG S-19264T (=DSM 44701T), isolated from a smear-ripened cheese.</title>
        <authorList>
            <consortium name="US DOE Joint Genome Institute (JGI-PGF)"/>
            <person name="Walter F."/>
            <person name="Albersmeier A."/>
            <person name="Kalinowski J."/>
            <person name="Ruckert C."/>
        </authorList>
    </citation>
    <scope>NUCLEOTIDE SEQUENCE</scope>
    <source>
        <strain evidence="2">CGMCC 1.12813</strain>
    </source>
</reference>
<keyword evidence="3" id="KW-1185">Reference proteome</keyword>
<evidence type="ECO:0000313" key="3">
    <source>
        <dbReference type="Proteomes" id="UP000606922"/>
    </source>
</evidence>
<dbReference type="RefSeq" id="WP_188510920.1">
    <property type="nucleotide sequence ID" value="NZ_BMGB01000001.1"/>
</dbReference>
<dbReference type="AlphaFoldDB" id="A0A916SRB0"/>
<dbReference type="Proteomes" id="UP000606922">
    <property type="component" value="Unassembled WGS sequence"/>
</dbReference>
<name>A0A916SRB0_9MICO</name>
<proteinExistence type="predicted"/>
<dbReference type="InterPro" id="IPR036890">
    <property type="entry name" value="HATPase_C_sf"/>
</dbReference>
<dbReference type="Pfam" id="PF13581">
    <property type="entry name" value="HATPase_c_2"/>
    <property type="match status" value="1"/>
</dbReference>
<dbReference type="EMBL" id="BMGB01000001">
    <property type="protein sequence ID" value="GGB09473.1"/>
    <property type="molecule type" value="Genomic_DNA"/>
</dbReference>